<evidence type="ECO:0000256" key="8">
    <source>
        <dbReference type="PROSITE-ProRule" id="PRU01240"/>
    </source>
</evidence>
<evidence type="ECO:0000313" key="14">
    <source>
        <dbReference type="EMBL" id="KXJ94885.1"/>
    </source>
</evidence>
<keyword evidence="5 8" id="KW-0378">Hydrolase</keyword>
<feature type="active site" description="Charge relay system" evidence="7 8">
    <location>
        <position position="164"/>
    </location>
</feature>
<keyword evidence="15" id="KW-1185">Reference proteome</keyword>
<dbReference type="CDD" id="cd02124">
    <property type="entry name" value="PA_PoS1_like"/>
    <property type="match status" value="1"/>
</dbReference>
<keyword evidence="4 10" id="KW-0732">Signal</keyword>
<dbReference type="EMBL" id="KQ964247">
    <property type="protein sequence ID" value="KXJ94885.1"/>
    <property type="molecule type" value="Genomic_DNA"/>
</dbReference>
<sequence>MVRSSKVVSLIATTAGLLTKVYAAKAPQQDDNIVLGSYIVEFEAAADNSDFYSTIQNVASTDMQLDYPLFKGASISFSDLETAEEQAAQLASLGSVKNMWPKRIYHLPKNEVQWTAGETASSAIANVKRQASYNETFAPHAMTQVDQLHERGIFGTGIKVGVIDSGIDYTHPALGGCFGPNCLVSYGSDIVGDNYDGTNNPVPDNDPYDGCGGHGTHVAGIIAAQAGNKYGILGAAPGVTIGAYRVFGCKGSAGNDVLIKAYMEAFEAGSQIITASIGGASGWSEDPWAVAVSRIVEAGVPCTVSAGNDGAKGLFYASTASDGTRVTSIASFDNEYTPTLSVESTFTTGNGTTQTFGWTPGEPAAWAGVTLPLWAVSTDATSTAALGCDPYPAGTPDLSDKIVLIRRGTCTFVQKAQNARAAGAKYLMFYNNAPAGATGPGVAAVDGILGSAGVSAARGAGWLQLLAAGTTVTLSMSDPETGDKVLTYDRNAATGGFASGFTTWNPTFELEVKPQLAAVGGSVLSTYPVTLGSYAVLSGTSMSCPLAAAIYALVAEVRKTFDPATIENLLSATSNPQIYNAASASRSPFLAPVVQQGSGMIRAYDAAFATTILSRSSIAFNDTEHLVPTANFTIKNLGTAAVSFDLGHVAAGTAFTFSDDIRVDPYPGMDVTGDAATIALSESKVTVPAGGSAVVSVTVTPPVVDGKRLPVYSGYITLNGTNGDSLSLPYNGVVGSMHSVRLMADAWLSLSSDPAHNAVVGNASFVLPRNPAQGGANVTYPVASADMVFGTRKLDIQLVKLPCNGTATGTSGKKLGSIKNAPLTYIPRDPINVPFDGTLADGKVVPAGSYVFEFAALHIFGDIEDPKEYEVRRSAPFTIRYR</sequence>
<dbReference type="PROSITE" id="PS00138">
    <property type="entry name" value="SUBTILASE_SER"/>
    <property type="match status" value="1"/>
</dbReference>
<dbReference type="SUPFAM" id="SSF52025">
    <property type="entry name" value="PA domain"/>
    <property type="match status" value="1"/>
</dbReference>
<dbReference type="Gene3D" id="3.40.50.200">
    <property type="entry name" value="Peptidase S8/S53 domain"/>
    <property type="match status" value="1"/>
</dbReference>
<dbReference type="OrthoDB" id="10256524at2759"/>
<evidence type="ECO:0000256" key="1">
    <source>
        <dbReference type="ARBA" id="ARBA00011073"/>
    </source>
</evidence>
<feature type="domain" description="C5a peptidase/Subtilisin-like protease SBT2-like Fn3-like" evidence="13">
    <location>
        <begin position="618"/>
        <end position="730"/>
    </location>
</feature>
<dbReference type="PANTHER" id="PTHR43399:SF4">
    <property type="entry name" value="CELL WALL-ASSOCIATED PROTEASE"/>
    <property type="match status" value="1"/>
</dbReference>
<evidence type="ECO:0000256" key="4">
    <source>
        <dbReference type="ARBA" id="ARBA00022729"/>
    </source>
</evidence>
<dbReference type="InterPro" id="IPR046450">
    <property type="entry name" value="PA_dom_sf"/>
</dbReference>
<feature type="domain" description="PA" evidence="12">
    <location>
        <begin position="371"/>
        <end position="459"/>
    </location>
</feature>
<dbReference type="Pfam" id="PF00082">
    <property type="entry name" value="Peptidase_S8"/>
    <property type="match status" value="1"/>
</dbReference>
<evidence type="ECO:0000256" key="7">
    <source>
        <dbReference type="PIRSR" id="PIRSR615500-1"/>
    </source>
</evidence>
<dbReference type="Gene3D" id="3.50.30.30">
    <property type="match status" value="1"/>
</dbReference>
<feature type="chain" id="PRO_5007293647" evidence="10">
    <location>
        <begin position="24"/>
        <end position="882"/>
    </location>
</feature>
<feature type="signal peptide" evidence="10">
    <location>
        <begin position="1"/>
        <end position="23"/>
    </location>
</feature>
<dbReference type="PANTHER" id="PTHR43399">
    <property type="entry name" value="SUBTILISIN-RELATED"/>
    <property type="match status" value="1"/>
</dbReference>
<evidence type="ECO:0000256" key="5">
    <source>
        <dbReference type="ARBA" id="ARBA00022801"/>
    </source>
</evidence>
<dbReference type="InterPro" id="IPR036852">
    <property type="entry name" value="Peptidase_S8/S53_dom_sf"/>
</dbReference>
<dbReference type="Gene3D" id="2.60.40.1710">
    <property type="entry name" value="Subtilisin-like superfamily"/>
    <property type="match status" value="1"/>
</dbReference>
<evidence type="ECO:0000259" key="11">
    <source>
        <dbReference type="Pfam" id="PF00082"/>
    </source>
</evidence>
<dbReference type="AlphaFoldDB" id="A0A136JCJ7"/>
<comment type="similarity">
    <text evidence="1 8 9">Belongs to the peptidase S8 family.</text>
</comment>
<keyword evidence="2" id="KW-0964">Secreted</keyword>
<dbReference type="STRING" id="196109.A0A136JCJ7"/>
<dbReference type="PROSITE" id="PS00136">
    <property type="entry name" value="SUBTILASE_ASP"/>
    <property type="match status" value="1"/>
</dbReference>
<dbReference type="InterPro" id="IPR000209">
    <property type="entry name" value="Peptidase_S8/S53_dom"/>
</dbReference>
<dbReference type="Pfam" id="PF06280">
    <property type="entry name" value="fn3_5"/>
    <property type="match status" value="1"/>
</dbReference>
<dbReference type="InterPro" id="IPR023827">
    <property type="entry name" value="Peptidase_S8_Asp-AS"/>
</dbReference>
<feature type="active site" description="Charge relay system" evidence="7 8">
    <location>
        <position position="214"/>
    </location>
</feature>
<dbReference type="InterPro" id="IPR010435">
    <property type="entry name" value="C5a/SBT2-like_Fn3"/>
</dbReference>
<dbReference type="InterPro" id="IPR022398">
    <property type="entry name" value="Peptidase_S8_His-AS"/>
</dbReference>
<dbReference type="GO" id="GO:0004252">
    <property type="term" value="F:serine-type endopeptidase activity"/>
    <property type="evidence" value="ECO:0007669"/>
    <property type="project" value="UniProtKB-UniRule"/>
</dbReference>
<dbReference type="PROSITE" id="PS00137">
    <property type="entry name" value="SUBTILASE_HIS"/>
    <property type="match status" value="1"/>
</dbReference>
<dbReference type="SUPFAM" id="SSF52743">
    <property type="entry name" value="Subtilisin-like"/>
    <property type="match status" value="1"/>
</dbReference>
<evidence type="ECO:0000259" key="13">
    <source>
        <dbReference type="Pfam" id="PF06280"/>
    </source>
</evidence>
<gene>
    <name evidence="14" type="ORF">Micbo1qcDRAFT_160190</name>
</gene>
<dbReference type="InterPro" id="IPR003137">
    <property type="entry name" value="PA_domain"/>
</dbReference>
<dbReference type="Proteomes" id="UP000070501">
    <property type="component" value="Unassembled WGS sequence"/>
</dbReference>
<dbReference type="PRINTS" id="PR00723">
    <property type="entry name" value="SUBTILISIN"/>
</dbReference>
<dbReference type="GO" id="GO:0016020">
    <property type="term" value="C:membrane"/>
    <property type="evidence" value="ECO:0007669"/>
    <property type="project" value="InterPro"/>
</dbReference>
<evidence type="ECO:0000259" key="12">
    <source>
        <dbReference type="Pfam" id="PF02225"/>
    </source>
</evidence>
<name>A0A136JCJ7_9PEZI</name>
<dbReference type="InterPro" id="IPR015500">
    <property type="entry name" value="Peptidase_S8_subtilisin-rel"/>
</dbReference>
<feature type="active site" description="Charge relay system" evidence="7 8">
    <location>
        <position position="541"/>
    </location>
</feature>
<evidence type="ECO:0000256" key="3">
    <source>
        <dbReference type="ARBA" id="ARBA00022670"/>
    </source>
</evidence>
<keyword evidence="3 8" id="KW-0645">Protease</keyword>
<keyword evidence="6 8" id="KW-0720">Serine protease</keyword>
<dbReference type="GO" id="GO:0006508">
    <property type="term" value="P:proteolysis"/>
    <property type="evidence" value="ECO:0007669"/>
    <property type="project" value="UniProtKB-KW"/>
</dbReference>
<protein>
    <submittedName>
        <fullName evidence="14">Peptidase S8/S53 domain-containing protein</fullName>
    </submittedName>
</protein>
<evidence type="ECO:0000313" key="15">
    <source>
        <dbReference type="Proteomes" id="UP000070501"/>
    </source>
</evidence>
<dbReference type="CDD" id="cd07489">
    <property type="entry name" value="Peptidases_S8_5"/>
    <property type="match status" value="1"/>
</dbReference>
<dbReference type="InterPro" id="IPR051048">
    <property type="entry name" value="Peptidase_S8/S53_subtilisin"/>
</dbReference>
<evidence type="ECO:0000256" key="9">
    <source>
        <dbReference type="RuleBase" id="RU003355"/>
    </source>
</evidence>
<evidence type="ECO:0000256" key="6">
    <source>
        <dbReference type="ARBA" id="ARBA00022825"/>
    </source>
</evidence>
<dbReference type="Pfam" id="PF02225">
    <property type="entry name" value="PA"/>
    <property type="match status" value="1"/>
</dbReference>
<accession>A0A136JCJ7</accession>
<dbReference type="InterPro" id="IPR034187">
    <property type="entry name" value="Peptidases_S8_5"/>
</dbReference>
<dbReference type="InParanoid" id="A0A136JCJ7"/>
<evidence type="ECO:0000256" key="2">
    <source>
        <dbReference type="ARBA" id="ARBA00022525"/>
    </source>
</evidence>
<dbReference type="InterPro" id="IPR023828">
    <property type="entry name" value="Peptidase_S8_Ser-AS"/>
</dbReference>
<proteinExistence type="inferred from homology"/>
<feature type="domain" description="Peptidase S8/S53" evidence="11">
    <location>
        <begin position="155"/>
        <end position="574"/>
    </location>
</feature>
<dbReference type="PROSITE" id="PS51892">
    <property type="entry name" value="SUBTILASE"/>
    <property type="match status" value="1"/>
</dbReference>
<organism evidence="14 15">
    <name type="scientific">Microdochium bolleyi</name>
    <dbReference type="NCBI Taxonomy" id="196109"/>
    <lineage>
        <taxon>Eukaryota</taxon>
        <taxon>Fungi</taxon>
        <taxon>Dikarya</taxon>
        <taxon>Ascomycota</taxon>
        <taxon>Pezizomycotina</taxon>
        <taxon>Sordariomycetes</taxon>
        <taxon>Xylariomycetidae</taxon>
        <taxon>Xylariales</taxon>
        <taxon>Microdochiaceae</taxon>
        <taxon>Microdochium</taxon>
    </lineage>
</organism>
<evidence type="ECO:0000256" key="10">
    <source>
        <dbReference type="SAM" id="SignalP"/>
    </source>
</evidence>
<reference evidence="15" key="1">
    <citation type="submission" date="2016-02" db="EMBL/GenBank/DDBJ databases">
        <title>Draft genome sequence of Microdochium bolleyi, a fungal endophyte of beachgrass.</title>
        <authorList>
            <consortium name="DOE Joint Genome Institute"/>
            <person name="David A.S."/>
            <person name="May G."/>
            <person name="Haridas S."/>
            <person name="Lim J."/>
            <person name="Wang M."/>
            <person name="Labutti K."/>
            <person name="Lipzen A."/>
            <person name="Barry K."/>
            <person name="Grigoriev I.V."/>
        </authorList>
    </citation>
    <scope>NUCLEOTIDE SEQUENCE [LARGE SCALE GENOMIC DNA]</scope>
    <source>
        <strain evidence="15">J235TASD1</strain>
    </source>
</reference>